<proteinExistence type="predicted"/>
<dbReference type="EMBL" id="FWXJ01000002">
    <property type="protein sequence ID" value="SMC32770.1"/>
    <property type="molecule type" value="Genomic_DNA"/>
</dbReference>
<keyword evidence="2" id="KW-1185">Reference proteome</keyword>
<name>A0A1W1Y979_9BURK</name>
<organism evidence="1 2">
    <name type="scientific">Polynucleobacter kasalickyi</name>
    <dbReference type="NCBI Taxonomy" id="1938817"/>
    <lineage>
        <taxon>Bacteria</taxon>
        <taxon>Pseudomonadati</taxon>
        <taxon>Pseudomonadota</taxon>
        <taxon>Betaproteobacteria</taxon>
        <taxon>Burkholderiales</taxon>
        <taxon>Burkholderiaceae</taxon>
        <taxon>Polynucleobacter</taxon>
    </lineage>
</organism>
<sequence>MSFGVPARGYTPYQDKAANPGIPASEKVGTPDTNEVLSVLVITNGQIIPNLMFSATGCI</sequence>
<dbReference type="Proteomes" id="UP000192708">
    <property type="component" value="Unassembled WGS sequence"/>
</dbReference>
<reference evidence="1 2" key="1">
    <citation type="submission" date="2017-04" db="EMBL/GenBank/DDBJ databases">
        <authorList>
            <person name="Afonso C.L."/>
            <person name="Miller P.J."/>
            <person name="Scott M.A."/>
            <person name="Spackman E."/>
            <person name="Goraichik I."/>
            <person name="Dimitrov K.M."/>
            <person name="Suarez D.L."/>
            <person name="Swayne D.E."/>
        </authorList>
    </citation>
    <scope>NUCLEOTIDE SEQUENCE [LARGE SCALE GENOMIC DNA]</scope>
    <source>
        <strain evidence="1 2">VK13</strain>
    </source>
</reference>
<dbReference type="AlphaFoldDB" id="A0A1W1Y979"/>
<evidence type="ECO:0000313" key="2">
    <source>
        <dbReference type="Proteomes" id="UP000192708"/>
    </source>
</evidence>
<accession>A0A1W1Y979</accession>
<evidence type="ECO:0000313" key="1">
    <source>
        <dbReference type="EMBL" id="SMC32770.1"/>
    </source>
</evidence>
<gene>
    <name evidence="1" type="ORF">SAMN06296008_102126</name>
</gene>
<protein>
    <submittedName>
        <fullName evidence="1">Uncharacterized protein</fullName>
    </submittedName>
</protein>